<gene>
    <name evidence="4" type="ordered locus">A2cp1_1750</name>
</gene>
<dbReference type="Proteomes" id="UP000007089">
    <property type="component" value="Chromosome"/>
</dbReference>
<evidence type="ECO:0000256" key="2">
    <source>
        <dbReference type="PROSITE-ProRule" id="PRU00703"/>
    </source>
</evidence>
<dbReference type="SMART" id="SM00116">
    <property type="entry name" value="CBS"/>
    <property type="match status" value="2"/>
</dbReference>
<feature type="domain" description="CBS" evidence="3">
    <location>
        <begin position="8"/>
        <end position="63"/>
    </location>
</feature>
<dbReference type="Gene3D" id="3.10.580.10">
    <property type="entry name" value="CBS-domain"/>
    <property type="match status" value="1"/>
</dbReference>
<sequence length="160" mass="17052">MASIQTRVTRTVVALDDTASCAEAARLMTDRGIGSVGVRRGGALTGLVTERDLVAAIARGVDPARTPLAAVLRPDFPAVAPQATDAECAQLMRTRRTRHLAVREGGVVVGVISMLDLVDLVVEEKQSDIEQLESYIRGGRAHQLSEPITTMFSHAANSAY</sequence>
<proteinExistence type="predicted"/>
<dbReference type="Pfam" id="PF00571">
    <property type="entry name" value="CBS"/>
    <property type="match status" value="2"/>
</dbReference>
<dbReference type="InterPro" id="IPR046342">
    <property type="entry name" value="CBS_dom_sf"/>
</dbReference>
<protein>
    <submittedName>
        <fullName evidence="4">Signal transduction protein with CBS domains</fullName>
    </submittedName>
</protein>
<reference evidence="4" key="1">
    <citation type="submission" date="2009-01" db="EMBL/GenBank/DDBJ databases">
        <title>Complete sequence of Anaeromyxobacter dehalogenans 2CP-1.</title>
        <authorList>
            <consortium name="US DOE Joint Genome Institute"/>
            <person name="Lucas S."/>
            <person name="Copeland A."/>
            <person name="Lapidus A."/>
            <person name="Glavina del Rio T."/>
            <person name="Dalin E."/>
            <person name="Tice H."/>
            <person name="Bruce D."/>
            <person name="Goodwin L."/>
            <person name="Pitluck S."/>
            <person name="Saunders E."/>
            <person name="Brettin T."/>
            <person name="Detter J.C."/>
            <person name="Han C."/>
            <person name="Larimer F."/>
            <person name="Land M."/>
            <person name="Hauser L."/>
            <person name="Kyrpides N."/>
            <person name="Ovchinnikova G."/>
            <person name="Beliaev A.S."/>
            <person name="Richardson P."/>
        </authorList>
    </citation>
    <scope>NUCLEOTIDE SEQUENCE</scope>
    <source>
        <strain evidence="4">2CP-1</strain>
    </source>
</reference>
<dbReference type="InterPro" id="IPR051257">
    <property type="entry name" value="Diverse_CBS-Domain"/>
</dbReference>
<evidence type="ECO:0000313" key="5">
    <source>
        <dbReference type="Proteomes" id="UP000007089"/>
    </source>
</evidence>
<dbReference type="InterPro" id="IPR000644">
    <property type="entry name" value="CBS_dom"/>
</dbReference>
<evidence type="ECO:0000259" key="3">
    <source>
        <dbReference type="PROSITE" id="PS51371"/>
    </source>
</evidence>
<dbReference type="KEGG" id="acp:A2cp1_1750"/>
<dbReference type="AlphaFoldDB" id="B8J6B1"/>
<organism evidence="4 5">
    <name type="scientific">Anaeromyxobacter dehalogenans (strain ATCC BAA-258 / DSM 21875 / 2CP-1)</name>
    <dbReference type="NCBI Taxonomy" id="455488"/>
    <lineage>
        <taxon>Bacteria</taxon>
        <taxon>Pseudomonadati</taxon>
        <taxon>Myxococcota</taxon>
        <taxon>Myxococcia</taxon>
        <taxon>Myxococcales</taxon>
        <taxon>Cystobacterineae</taxon>
        <taxon>Anaeromyxobacteraceae</taxon>
        <taxon>Anaeromyxobacter</taxon>
    </lineage>
</organism>
<accession>B8J6B1</accession>
<dbReference type="EMBL" id="CP001359">
    <property type="protein sequence ID" value="ACL65092.1"/>
    <property type="molecule type" value="Genomic_DNA"/>
</dbReference>
<evidence type="ECO:0000256" key="1">
    <source>
        <dbReference type="ARBA" id="ARBA00023122"/>
    </source>
</evidence>
<dbReference type="PANTHER" id="PTHR43080:SF2">
    <property type="entry name" value="CBS DOMAIN-CONTAINING PROTEIN"/>
    <property type="match status" value="1"/>
</dbReference>
<keyword evidence="1 2" id="KW-0129">CBS domain</keyword>
<dbReference type="PANTHER" id="PTHR43080">
    <property type="entry name" value="CBS DOMAIN-CONTAINING PROTEIN CBSX3, MITOCHONDRIAL"/>
    <property type="match status" value="1"/>
</dbReference>
<dbReference type="HOGENOM" id="CLU_040681_3_2_7"/>
<keyword evidence="5" id="KW-1185">Reference proteome</keyword>
<name>B8J6B1_ANAD2</name>
<dbReference type="RefSeq" id="WP_012633018.1">
    <property type="nucleotide sequence ID" value="NC_011891.1"/>
</dbReference>
<dbReference type="SUPFAM" id="SSF54631">
    <property type="entry name" value="CBS-domain pair"/>
    <property type="match status" value="1"/>
</dbReference>
<feature type="domain" description="CBS" evidence="3">
    <location>
        <begin position="72"/>
        <end position="127"/>
    </location>
</feature>
<evidence type="ECO:0000313" key="4">
    <source>
        <dbReference type="EMBL" id="ACL65092.1"/>
    </source>
</evidence>
<dbReference type="PROSITE" id="PS51371">
    <property type="entry name" value="CBS"/>
    <property type="match status" value="2"/>
</dbReference>